<dbReference type="InterPro" id="IPR020904">
    <property type="entry name" value="Sc_DH/Rdtase_CS"/>
</dbReference>
<name>A0A2T2YAP2_9BACT</name>
<gene>
    <name evidence="5" type="ORF">AHMF7605_02695</name>
</gene>
<evidence type="ECO:0000256" key="3">
    <source>
        <dbReference type="ARBA" id="ARBA00022857"/>
    </source>
</evidence>
<dbReference type="OrthoDB" id="9794387at2"/>
<dbReference type="Proteomes" id="UP000240357">
    <property type="component" value="Unassembled WGS sequence"/>
</dbReference>
<comment type="caution">
    <text evidence="5">The sequence shown here is derived from an EMBL/GenBank/DDBJ whole genome shotgun (WGS) entry which is preliminary data.</text>
</comment>
<evidence type="ECO:0000256" key="2">
    <source>
        <dbReference type="ARBA" id="ARBA00022490"/>
    </source>
</evidence>
<dbReference type="PRINTS" id="PR00081">
    <property type="entry name" value="GDHRDH"/>
</dbReference>
<organism evidence="5 6">
    <name type="scientific">Adhaeribacter arboris</name>
    <dbReference type="NCBI Taxonomy" id="2072846"/>
    <lineage>
        <taxon>Bacteria</taxon>
        <taxon>Pseudomonadati</taxon>
        <taxon>Bacteroidota</taxon>
        <taxon>Cytophagia</taxon>
        <taxon>Cytophagales</taxon>
        <taxon>Hymenobacteraceae</taxon>
        <taxon>Adhaeribacter</taxon>
    </lineage>
</organism>
<keyword evidence="4" id="KW-0560">Oxidoreductase</keyword>
<sequence length="244" mass="27503">MNYYIITGTSKGIGKALAEALLQEEQNYVYGVSRNCSITHSRYHHQPLNLSDIVALENNLHKVFPVLKNAERIVLINNAGVVGEVAYMGSQATHNFSYVFDVNVMAPAILINTFLSAYHTENCPKIILNISSGAGKRPVDGWSAYCASKAALDMLSLTVQQEQLLLNSNVRVFSISPGVVDTAMQDHIRDLEESQFSEVEKFKKYKNDGALRPPEEVAERMKRFLENYQQYKDVVFRIESIEQH</sequence>
<evidence type="ECO:0000256" key="4">
    <source>
        <dbReference type="ARBA" id="ARBA00023002"/>
    </source>
</evidence>
<dbReference type="InterPro" id="IPR036291">
    <property type="entry name" value="NAD(P)-bd_dom_sf"/>
</dbReference>
<dbReference type="InterPro" id="IPR002347">
    <property type="entry name" value="SDR_fam"/>
</dbReference>
<dbReference type="EMBL" id="PYFT01000001">
    <property type="protein sequence ID" value="PSR52508.1"/>
    <property type="molecule type" value="Genomic_DNA"/>
</dbReference>
<comment type="subcellular location">
    <subcellularLocation>
        <location evidence="1">Cytoplasm</location>
    </subcellularLocation>
</comment>
<keyword evidence="3" id="KW-0521">NADP</keyword>
<evidence type="ECO:0000256" key="1">
    <source>
        <dbReference type="ARBA" id="ARBA00004496"/>
    </source>
</evidence>
<keyword evidence="2" id="KW-0963">Cytoplasm</keyword>
<reference evidence="5 6" key="1">
    <citation type="submission" date="2018-03" db="EMBL/GenBank/DDBJ databases">
        <title>Adhaeribacter sp. HMF7605 Genome sequencing and assembly.</title>
        <authorList>
            <person name="Kang H."/>
            <person name="Kang J."/>
            <person name="Cha I."/>
            <person name="Kim H."/>
            <person name="Joh K."/>
        </authorList>
    </citation>
    <scope>NUCLEOTIDE SEQUENCE [LARGE SCALE GENOMIC DNA]</scope>
    <source>
        <strain evidence="5 6">HMF7605</strain>
    </source>
</reference>
<dbReference type="GO" id="GO:0004757">
    <property type="term" value="F:sepiapterin reductase (NADP+) activity"/>
    <property type="evidence" value="ECO:0007669"/>
    <property type="project" value="TreeGrafter"/>
</dbReference>
<dbReference type="AlphaFoldDB" id="A0A2T2YAP2"/>
<dbReference type="SUPFAM" id="SSF51735">
    <property type="entry name" value="NAD(P)-binding Rossmann-fold domains"/>
    <property type="match status" value="1"/>
</dbReference>
<dbReference type="Gene3D" id="3.40.50.720">
    <property type="entry name" value="NAD(P)-binding Rossmann-like Domain"/>
    <property type="match status" value="1"/>
</dbReference>
<dbReference type="GO" id="GO:0006729">
    <property type="term" value="P:tetrahydrobiopterin biosynthetic process"/>
    <property type="evidence" value="ECO:0007669"/>
    <property type="project" value="TreeGrafter"/>
</dbReference>
<dbReference type="RefSeq" id="WP_106926197.1">
    <property type="nucleotide sequence ID" value="NZ_PYFT01000001.1"/>
</dbReference>
<evidence type="ECO:0000313" key="5">
    <source>
        <dbReference type="EMBL" id="PSR52508.1"/>
    </source>
</evidence>
<dbReference type="Pfam" id="PF00106">
    <property type="entry name" value="adh_short"/>
    <property type="match status" value="1"/>
</dbReference>
<evidence type="ECO:0000313" key="6">
    <source>
        <dbReference type="Proteomes" id="UP000240357"/>
    </source>
</evidence>
<dbReference type="GO" id="GO:0005737">
    <property type="term" value="C:cytoplasm"/>
    <property type="evidence" value="ECO:0007669"/>
    <property type="project" value="UniProtKB-SubCell"/>
</dbReference>
<keyword evidence="6" id="KW-1185">Reference proteome</keyword>
<dbReference type="PANTHER" id="PTHR44085:SF2">
    <property type="entry name" value="SEPIAPTERIN REDUCTASE"/>
    <property type="match status" value="1"/>
</dbReference>
<dbReference type="InterPro" id="IPR051721">
    <property type="entry name" value="Biopterin_syn/organic_redct"/>
</dbReference>
<proteinExistence type="predicted"/>
<dbReference type="PANTHER" id="PTHR44085">
    <property type="entry name" value="SEPIAPTERIN REDUCTASE"/>
    <property type="match status" value="1"/>
</dbReference>
<dbReference type="PROSITE" id="PS00061">
    <property type="entry name" value="ADH_SHORT"/>
    <property type="match status" value="1"/>
</dbReference>
<accession>A0A2T2YAP2</accession>
<protein>
    <submittedName>
        <fullName evidence="5">Short-chain dehydrogenase</fullName>
    </submittedName>
</protein>